<dbReference type="EMBL" id="CP135996">
    <property type="protein sequence ID" value="WOC33448.1"/>
    <property type="molecule type" value="Genomic_DNA"/>
</dbReference>
<gene>
    <name evidence="1" type="ORF">PXC00_06170</name>
</gene>
<dbReference type="KEGG" id="carl:PXC00_06170"/>
<organism evidence="1 2">
    <name type="scientific">Caproicibacterium argilliputei</name>
    <dbReference type="NCBI Taxonomy" id="3030016"/>
    <lineage>
        <taxon>Bacteria</taxon>
        <taxon>Bacillati</taxon>
        <taxon>Bacillota</taxon>
        <taxon>Clostridia</taxon>
        <taxon>Eubacteriales</taxon>
        <taxon>Oscillospiraceae</taxon>
        <taxon>Caproicibacterium</taxon>
    </lineage>
</organism>
<accession>A0AA97H2C5</accession>
<keyword evidence="2" id="KW-1185">Reference proteome</keyword>
<evidence type="ECO:0000313" key="2">
    <source>
        <dbReference type="Proteomes" id="UP001300604"/>
    </source>
</evidence>
<reference evidence="2" key="2">
    <citation type="submission" date="2024-06" db="EMBL/GenBank/DDBJ databases">
        <title>Caproicibacterium argilliputei sp. nov, a novel caproic acid producing anaerobic bacterium isolated from pit mud.</title>
        <authorList>
            <person name="Zeng C."/>
        </authorList>
    </citation>
    <scope>NUCLEOTIDE SEQUENCE [LARGE SCALE GENOMIC DNA]</scope>
    <source>
        <strain evidence="2">ZCY20-5</strain>
    </source>
</reference>
<dbReference type="RefSeq" id="WP_275845847.1">
    <property type="nucleotide sequence ID" value="NZ_CP135996.1"/>
</dbReference>
<sequence>MNLDIQAIADSKIKEMQDSGAIKNRIEEDVEKTVLRAIDDSLNGYKLRNQIEEQITHDVSETLKNIDFTTYNGFIAEQVKALTEGTLRDDVAQKIQKSFGDILIQKHDGIKLSEIFDKYREWVNGNTEESEKYERQNFVCKLDEKEDGAFTHYTVTFNDEGLEDWEHPEIKFSLCRYRDEPTVSIRNLWLDGEWTKSMFKLGTLNEVQALIANLYYNGTKIILDIDDVDDSDAFDIDD</sequence>
<reference evidence="1 2" key="1">
    <citation type="submission" date="2024-06" db="EMBL/GenBank/DDBJ databases">
        <title>Caproicibacterium argilliputei sp. nov, a novel caproic acid producing anaerobic bacterium isolated from pit mud.</title>
        <authorList>
            <person name="Xia S."/>
        </authorList>
    </citation>
    <scope>NUCLEOTIDE SEQUENCE [LARGE SCALE GENOMIC DNA]</scope>
    <source>
        <strain evidence="1 2">ZCY20-5</strain>
    </source>
</reference>
<evidence type="ECO:0000313" key="1">
    <source>
        <dbReference type="EMBL" id="WOC33448.1"/>
    </source>
</evidence>
<protein>
    <submittedName>
        <fullName evidence="1">Uncharacterized protein</fullName>
    </submittedName>
</protein>
<reference evidence="2" key="3">
    <citation type="submission" date="2024-06" db="EMBL/GenBank/DDBJ databases">
        <authorList>
            <person name="Zeng C."/>
        </authorList>
    </citation>
    <scope>NUCLEOTIDE SEQUENCE [LARGE SCALE GENOMIC DNA]</scope>
    <source>
        <strain evidence="2">ZCY20-5</strain>
    </source>
</reference>
<name>A0AA97H2C5_9FIRM</name>
<dbReference type="AlphaFoldDB" id="A0AA97H2C5"/>
<dbReference type="Proteomes" id="UP001300604">
    <property type="component" value="Chromosome"/>
</dbReference>
<proteinExistence type="predicted"/>